<sequence>MNYTLLCLSLTITSVSLLVTCSKLSTETTKVTATTESSNNMKPDDNNKELDDSKPASDTSRIGIDTKYTSNDTNALYDEVMDVLTTCNESFRIEISYLVSLNETGSFPNETDKTPKCFLRCVLQSLEVASMDDGKIDPKRAAEVFGDQRENIEETATLCAQRDEKCHCEMAYNFLKCLFSTKIENVEKSKT</sequence>
<dbReference type="GO" id="GO:0005549">
    <property type="term" value="F:odorant binding"/>
    <property type="evidence" value="ECO:0007669"/>
    <property type="project" value="InterPro"/>
</dbReference>
<protein>
    <submittedName>
        <fullName evidence="3">Odorant-binding protein 12</fullName>
    </submittedName>
</protein>
<reference evidence="3" key="1">
    <citation type="submission" date="2015-07" db="EMBL/GenBank/DDBJ databases">
        <title>Transcriptome analysis of odorant reception genes in the tea geometrid, Ectropis obliqua.</title>
        <authorList>
            <person name="Chen Z."/>
            <person name="Ma L."/>
            <person name="Li Z."/>
        </authorList>
    </citation>
    <scope>NUCLEOTIDE SEQUENCE</scope>
</reference>
<name>A0A1L2BLE3_ECTOB</name>
<feature type="chain" id="PRO_5012114542" evidence="2">
    <location>
        <begin position="18"/>
        <end position="191"/>
    </location>
</feature>
<dbReference type="AlphaFoldDB" id="A0A1L2BLE3"/>
<accession>A0A1L2BLE3</accession>
<feature type="compositionally biased region" description="Basic and acidic residues" evidence="1">
    <location>
        <begin position="42"/>
        <end position="55"/>
    </location>
</feature>
<dbReference type="EMBL" id="KT327217">
    <property type="protein sequence ID" value="ALS03860.1"/>
    <property type="molecule type" value="mRNA"/>
</dbReference>
<dbReference type="Gene3D" id="1.10.238.20">
    <property type="entry name" value="Pheromone/general odorant binding protein domain"/>
    <property type="match status" value="1"/>
</dbReference>
<dbReference type="CDD" id="cd23992">
    <property type="entry name" value="PBP_GOBP"/>
    <property type="match status" value="1"/>
</dbReference>
<evidence type="ECO:0000256" key="2">
    <source>
        <dbReference type="SAM" id="SignalP"/>
    </source>
</evidence>
<dbReference type="Pfam" id="PF01395">
    <property type="entry name" value="PBP_GOBP"/>
    <property type="match status" value="1"/>
</dbReference>
<feature type="region of interest" description="Disordered" evidence="1">
    <location>
        <begin position="30"/>
        <end position="65"/>
    </location>
</feature>
<dbReference type="InterPro" id="IPR036728">
    <property type="entry name" value="PBP_GOBP_sf"/>
</dbReference>
<feature type="signal peptide" evidence="2">
    <location>
        <begin position="1"/>
        <end position="17"/>
    </location>
</feature>
<dbReference type="SUPFAM" id="SSF47565">
    <property type="entry name" value="Insect pheromone/odorant-binding proteins"/>
    <property type="match status" value="1"/>
</dbReference>
<organism evidence="3">
    <name type="scientific">Ectropis obliqua</name>
    <name type="common">Tea geometrid moth</name>
    <dbReference type="NCBI Taxonomy" id="248899"/>
    <lineage>
        <taxon>Eukaryota</taxon>
        <taxon>Metazoa</taxon>
        <taxon>Ecdysozoa</taxon>
        <taxon>Arthropoda</taxon>
        <taxon>Hexapoda</taxon>
        <taxon>Insecta</taxon>
        <taxon>Pterygota</taxon>
        <taxon>Neoptera</taxon>
        <taxon>Endopterygota</taxon>
        <taxon>Lepidoptera</taxon>
        <taxon>Glossata</taxon>
        <taxon>Ditrysia</taxon>
        <taxon>Geometroidea</taxon>
        <taxon>Geometridae</taxon>
        <taxon>Ennominae</taxon>
        <taxon>Ectropis</taxon>
    </lineage>
</organism>
<proteinExistence type="evidence at transcript level"/>
<evidence type="ECO:0000313" key="3">
    <source>
        <dbReference type="EMBL" id="ALS03860.1"/>
    </source>
</evidence>
<dbReference type="InterPro" id="IPR006170">
    <property type="entry name" value="PBP/GOBP"/>
</dbReference>
<keyword evidence="2" id="KW-0732">Signal</keyword>
<evidence type="ECO:0000256" key="1">
    <source>
        <dbReference type="SAM" id="MobiDB-lite"/>
    </source>
</evidence>